<evidence type="ECO:0000313" key="9">
    <source>
        <dbReference type="Proteomes" id="UP000008854"/>
    </source>
</evidence>
<accession>A0A3Q0KJD4</accession>
<dbReference type="InterPro" id="IPR027756">
    <property type="entry name" value="Ovo-like"/>
</dbReference>
<feature type="domain" description="C2H2-type" evidence="8">
    <location>
        <begin position="406"/>
        <end position="433"/>
    </location>
</feature>
<keyword evidence="6" id="KW-0539">Nucleus</keyword>
<organism evidence="9 10">
    <name type="scientific">Schistosoma mansoni</name>
    <name type="common">Blood fluke</name>
    <dbReference type="NCBI Taxonomy" id="6183"/>
    <lineage>
        <taxon>Eukaryota</taxon>
        <taxon>Metazoa</taxon>
        <taxon>Spiralia</taxon>
        <taxon>Lophotrochozoa</taxon>
        <taxon>Platyhelminthes</taxon>
        <taxon>Trematoda</taxon>
        <taxon>Digenea</taxon>
        <taxon>Strigeidida</taxon>
        <taxon>Schistosomatoidea</taxon>
        <taxon>Schistosomatidae</taxon>
        <taxon>Schistosoma</taxon>
    </lineage>
</organism>
<feature type="domain" description="C2H2-type" evidence="8">
    <location>
        <begin position="378"/>
        <end position="405"/>
    </location>
</feature>
<evidence type="ECO:0000256" key="7">
    <source>
        <dbReference type="PROSITE-ProRule" id="PRU00042"/>
    </source>
</evidence>
<evidence type="ECO:0000256" key="4">
    <source>
        <dbReference type="ARBA" id="ARBA00022771"/>
    </source>
</evidence>
<dbReference type="WBParaSite" id="Smp_095290.1">
    <property type="protein sequence ID" value="Smp_095290.1"/>
    <property type="gene ID" value="Smp_095290"/>
</dbReference>
<dbReference type="PROSITE" id="PS50157">
    <property type="entry name" value="ZINC_FINGER_C2H2_2"/>
    <property type="match status" value="4"/>
</dbReference>
<feature type="domain" description="C2H2-type" evidence="8">
    <location>
        <begin position="434"/>
        <end position="457"/>
    </location>
</feature>
<dbReference type="Pfam" id="PF00096">
    <property type="entry name" value="zf-C2H2"/>
    <property type="match status" value="2"/>
</dbReference>
<dbReference type="InParanoid" id="A0A3Q0KJD4"/>
<dbReference type="GO" id="GO:0009913">
    <property type="term" value="P:epidermal cell differentiation"/>
    <property type="evidence" value="ECO:0007669"/>
    <property type="project" value="TreeGrafter"/>
</dbReference>
<dbReference type="FunFam" id="3.30.160.60:FF:000452">
    <property type="entry name" value="Transcription factor Ovo-like 2"/>
    <property type="match status" value="1"/>
</dbReference>
<dbReference type="InterPro" id="IPR036236">
    <property type="entry name" value="Znf_C2H2_sf"/>
</dbReference>
<dbReference type="AlphaFoldDB" id="A0A3Q0KJD4"/>
<comment type="subcellular location">
    <subcellularLocation>
        <location evidence="1">Nucleus</location>
    </subcellularLocation>
</comment>
<dbReference type="SMART" id="SM00355">
    <property type="entry name" value="ZnF_C2H2"/>
    <property type="match status" value="4"/>
</dbReference>
<dbReference type="PANTHER" id="PTHR10032">
    <property type="entry name" value="ZINC FINGER PROTEIN WITH KRAB AND SCAN DOMAINS"/>
    <property type="match status" value="1"/>
</dbReference>
<feature type="domain" description="C2H2-type" evidence="8">
    <location>
        <begin position="473"/>
        <end position="501"/>
    </location>
</feature>
<sequence length="521" mass="58773">MLNALENNTLHSYSYKNPNIFSTTNDVANLFTMLLAQQQPSHINRELPLKSRYQSVFVENSLVYNFLNRTESPPAKSTVATTTTTATNQYEYQELWPISSKQSKYQLKFGIDTILGSLNTNEHLLKKPSEVTNDLKKLFEVKTDQLSVKNTTCIMTATEPESNCVNIYSNEQKSVLNRDGSLINVNLPSSEIMKTLSMTFLTHQSPTFLSSYDHQQHSCSPPTSSIQSSIPLQSSLFLSYGSIPFTNKIKKSSISSGSSSSSYLSPTIQKEQIYFHNTPGKLLLTPQLPTNMIKSAESLTVKIHKNSDSKALDYSYLSDDQSGNSVNTSSTIDLLKCIGPVEFINNGAGIKNPLACSTKFEREWLNRLYASQVGPNEYVCKACGKRFQLLRLLTRHIKCHSQLHRYLCKFCFKGFNDTFDLKRHTRTHTGVRPYRCSDCSKAFTQRCSLEAHGRKVHGRPLQYAFKERRDKLYVCEECGFSTTDAENLRQHTQTVHVTIKSSTGEILPTNTSSSLLQLFPN</sequence>
<dbReference type="GO" id="GO:0008270">
    <property type="term" value="F:zinc ion binding"/>
    <property type="evidence" value="ECO:0007669"/>
    <property type="project" value="UniProtKB-KW"/>
</dbReference>
<keyword evidence="9" id="KW-1185">Reference proteome</keyword>
<dbReference type="PROSITE" id="PS00028">
    <property type="entry name" value="ZINC_FINGER_C2H2_1"/>
    <property type="match status" value="2"/>
</dbReference>
<dbReference type="GO" id="GO:0000981">
    <property type="term" value="F:DNA-binding transcription factor activity, RNA polymerase II-specific"/>
    <property type="evidence" value="ECO:0007669"/>
    <property type="project" value="TreeGrafter"/>
</dbReference>
<dbReference type="GO" id="GO:0000978">
    <property type="term" value="F:RNA polymerase II cis-regulatory region sequence-specific DNA binding"/>
    <property type="evidence" value="ECO:0007669"/>
    <property type="project" value="TreeGrafter"/>
</dbReference>
<dbReference type="GO" id="GO:0005634">
    <property type="term" value="C:nucleus"/>
    <property type="evidence" value="ECO:0007669"/>
    <property type="project" value="UniProtKB-SubCell"/>
</dbReference>
<protein>
    <submittedName>
        <fullName evidence="10">Zinc finger protein, putative</fullName>
    </submittedName>
</protein>
<keyword evidence="4 7" id="KW-0863">Zinc-finger</keyword>
<proteinExistence type="predicted"/>
<reference evidence="9" key="1">
    <citation type="journal article" date="2012" name="PLoS Negl. Trop. Dis.">
        <title>A systematically improved high quality genome and transcriptome of the human blood fluke Schistosoma mansoni.</title>
        <authorList>
            <person name="Protasio A.V."/>
            <person name="Tsai I.J."/>
            <person name="Babbage A."/>
            <person name="Nichol S."/>
            <person name="Hunt M."/>
            <person name="Aslett M.A."/>
            <person name="De Silva N."/>
            <person name="Velarde G.S."/>
            <person name="Anderson T.J."/>
            <person name="Clark R.C."/>
            <person name="Davidson C."/>
            <person name="Dillon G.P."/>
            <person name="Holroyd N.E."/>
            <person name="LoVerde P.T."/>
            <person name="Lloyd C."/>
            <person name="McQuillan J."/>
            <person name="Oliveira G."/>
            <person name="Otto T.D."/>
            <person name="Parker-Manuel S.J."/>
            <person name="Quail M.A."/>
            <person name="Wilson R.A."/>
            <person name="Zerlotini A."/>
            <person name="Dunne D.W."/>
            <person name="Berriman M."/>
        </authorList>
    </citation>
    <scope>NUCLEOTIDE SEQUENCE [LARGE SCALE GENOMIC DNA]</scope>
    <source>
        <strain evidence="9">Puerto Rican</strain>
    </source>
</reference>
<evidence type="ECO:0000259" key="8">
    <source>
        <dbReference type="PROSITE" id="PS50157"/>
    </source>
</evidence>
<name>A0A3Q0KJD4_SCHMA</name>
<evidence type="ECO:0000256" key="5">
    <source>
        <dbReference type="ARBA" id="ARBA00022833"/>
    </source>
</evidence>
<keyword evidence="5" id="KW-0862">Zinc</keyword>
<evidence type="ECO:0000256" key="6">
    <source>
        <dbReference type="ARBA" id="ARBA00023242"/>
    </source>
</evidence>
<dbReference type="SUPFAM" id="SSF57667">
    <property type="entry name" value="beta-beta-alpha zinc fingers"/>
    <property type="match status" value="3"/>
</dbReference>
<dbReference type="PANTHER" id="PTHR10032:SF271">
    <property type="entry name" value="RH12261P-RELATED"/>
    <property type="match status" value="1"/>
</dbReference>
<evidence type="ECO:0000256" key="1">
    <source>
        <dbReference type="ARBA" id="ARBA00004123"/>
    </source>
</evidence>
<evidence type="ECO:0000256" key="3">
    <source>
        <dbReference type="ARBA" id="ARBA00022737"/>
    </source>
</evidence>
<evidence type="ECO:0000313" key="10">
    <source>
        <dbReference type="WBParaSite" id="Smp_095290.1"/>
    </source>
</evidence>
<dbReference type="Gene3D" id="3.30.160.60">
    <property type="entry name" value="Classic Zinc Finger"/>
    <property type="match status" value="2"/>
</dbReference>
<evidence type="ECO:0000256" key="2">
    <source>
        <dbReference type="ARBA" id="ARBA00022723"/>
    </source>
</evidence>
<reference evidence="10" key="2">
    <citation type="submission" date="2018-12" db="UniProtKB">
        <authorList>
            <consortium name="WormBaseParasite"/>
        </authorList>
    </citation>
    <scope>IDENTIFICATION</scope>
    <source>
        <strain evidence="10">Puerto Rican</strain>
    </source>
</reference>
<dbReference type="InterPro" id="IPR013087">
    <property type="entry name" value="Znf_C2H2_type"/>
</dbReference>
<keyword evidence="2" id="KW-0479">Metal-binding</keyword>
<dbReference type="Proteomes" id="UP000008854">
    <property type="component" value="Unassembled WGS sequence"/>
</dbReference>
<keyword evidence="3" id="KW-0677">Repeat</keyword>